<dbReference type="Proteomes" id="UP000280834">
    <property type="component" value="Unassembled WGS sequence"/>
</dbReference>
<dbReference type="AlphaFoldDB" id="A0A3P7SPT5"/>
<gene>
    <name evidence="1" type="ORF">BTMF_LOCUS1940</name>
</gene>
<proteinExistence type="predicted"/>
<reference evidence="1 2" key="1">
    <citation type="submission" date="2018-11" db="EMBL/GenBank/DDBJ databases">
        <authorList>
            <consortium name="Pathogen Informatics"/>
        </authorList>
    </citation>
    <scope>NUCLEOTIDE SEQUENCE [LARGE SCALE GENOMIC DNA]</scope>
</reference>
<name>A0A3P7SPT5_9BILA</name>
<sequence length="47" mass="5662">MVQRYNHNWYYVAKQDQDIISNNSNPSGNKIHNDFGKYIYLNEINLE</sequence>
<accession>A0A3P7SPT5</accession>
<evidence type="ECO:0000313" key="1">
    <source>
        <dbReference type="EMBL" id="VDO11420.1"/>
    </source>
</evidence>
<protein>
    <submittedName>
        <fullName evidence="1">Uncharacterized protein</fullName>
    </submittedName>
</protein>
<evidence type="ECO:0000313" key="2">
    <source>
        <dbReference type="Proteomes" id="UP000280834"/>
    </source>
</evidence>
<dbReference type="EMBL" id="UZAG01001487">
    <property type="protein sequence ID" value="VDO11420.1"/>
    <property type="molecule type" value="Genomic_DNA"/>
</dbReference>
<keyword evidence="2" id="KW-1185">Reference proteome</keyword>
<organism evidence="1 2">
    <name type="scientific">Brugia timori</name>
    <dbReference type="NCBI Taxonomy" id="42155"/>
    <lineage>
        <taxon>Eukaryota</taxon>
        <taxon>Metazoa</taxon>
        <taxon>Ecdysozoa</taxon>
        <taxon>Nematoda</taxon>
        <taxon>Chromadorea</taxon>
        <taxon>Rhabditida</taxon>
        <taxon>Spirurina</taxon>
        <taxon>Spiruromorpha</taxon>
        <taxon>Filarioidea</taxon>
        <taxon>Onchocercidae</taxon>
        <taxon>Brugia</taxon>
    </lineage>
</organism>